<keyword evidence="1" id="KW-1015">Disulfide bond</keyword>
<comment type="similarity">
    <text evidence="2">Belongs to the peptidase S1 family. CLIP subfamily.</text>
</comment>
<reference evidence="4" key="1">
    <citation type="journal article" date="2020" name="Cell">
        <title>Large-Scale Comparative Analyses of Tick Genomes Elucidate Their Genetic Diversity and Vector Capacities.</title>
        <authorList>
            <consortium name="Tick Genome and Microbiome Consortium (TIGMIC)"/>
            <person name="Jia N."/>
            <person name="Wang J."/>
            <person name="Shi W."/>
            <person name="Du L."/>
            <person name="Sun Y."/>
            <person name="Zhan W."/>
            <person name="Jiang J.F."/>
            <person name="Wang Q."/>
            <person name="Zhang B."/>
            <person name="Ji P."/>
            <person name="Bell-Sakyi L."/>
            <person name="Cui X.M."/>
            <person name="Yuan T.T."/>
            <person name="Jiang B.G."/>
            <person name="Yang W.F."/>
            <person name="Lam T.T."/>
            <person name="Chang Q.C."/>
            <person name="Ding S.J."/>
            <person name="Wang X.J."/>
            <person name="Zhu J.G."/>
            <person name="Ruan X.D."/>
            <person name="Zhao L."/>
            <person name="Wei J.T."/>
            <person name="Ye R.Z."/>
            <person name="Que T.C."/>
            <person name="Du C.H."/>
            <person name="Zhou Y.H."/>
            <person name="Cheng J.X."/>
            <person name="Dai P.F."/>
            <person name="Guo W.B."/>
            <person name="Han X.H."/>
            <person name="Huang E.J."/>
            <person name="Li L.F."/>
            <person name="Wei W."/>
            <person name="Gao Y.C."/>
            <person name="Liu J.Z."/>
            <person name="Shao H.Z."/>
            <person name="Wang X."/>
            <person name="Wang C.C."/>
            <person name="Yang T.C."/>
            <person name="Huo Q.B."/>
            <person name="Li W."/>
            <person name="Chen H.Y."/>
            <person name="Chen S.E."/>
            <person name="Zhou L.G."/>
            <person name="Ni X.B."/>
            <person name="Tian J.H."/>
            <person name="Sheng Y."/>
            <person name="Liu T."/>
            <person name="Pan Y.S."/>
            <person name="Xia L.Y."/>
            <person name="Li J."/>
            <person name="Zhao F."/>
            <person name="Cao W.C."/>
        </authorList>
    </citation>
    <scope>NUCLEOTIDE SEQUENCE</scope>
    <source>
        <strain evidence="4">Rmic-2018</strain>
    </source>
</reference>
<dbReference type="InterPro" id="IPR018114">
    <property type="entry name" value="TRYPSIN_HIS"/>
</dbReference>
<dbReference type="EMBL" id="JABSTU010000001">
    <property type="protein sequence ID" value="KAH8039573.1"/>
    <property type="molecule type" value="Genomic_DNA"/>
</dbReference>
<accession>A0A9J6EZD2</accession>
<dbReference type="VEuPathDB" id="VectorBase:LOC119186241"/>
<proteinExistence type="inferred from homology"/>
<dbReference type="GO" id="GO:0006508">
    <property type="term" value="P:proteolysis"/>
    <property type="evidence" value="ECO:0007669"/>
    <property type="project" value="InterPro"/>
</dbReference>
<dbReference type="InterPro" id="IPR009003">
    <property type="entry name" value="Peptidase_S1_PA"/>
</dbReference>
<dbReference type="PANTHER" id="PTHR24256">
    <property type="entry name" value="TRYPTASE-RELATED"/>
    <property type="match status" value="1"/>
</dbReference>
<protein>
    <recommendedName>
        <fullName evidence="3">Peptidase S1 domain-containing protein</fullName>
    </recommendedName>
</protein>
<dbReference type="FunFam" id="2.40.10.10:FF:000068">
    <property type="entry name" value="transmembrane protease serine 2"/>
    <property type="match status" value="1"/>
</dbReference>
<keyword evidence="5" id="KW-1185">Reference proteome</keyword>
<dbReference type="Proteomes" id="UP000821866">
    <property type="component" value="Chromosome 1"/>
</dbReference>
<dbReference type="InterPro" id="IPR001314">
    <property type="entry name" value="Peptidase_S1A"/>
</dbReference>
<sequence>MDCKFINIYFNLEYRLCGTAPTREDHYADGATSSSKVSPVHWPWNAAIHTIAKFRPEQYCAGALISDQHVLTAAHCIDKRTSDGIRVHLGSWRRSTLDKGEVAMSVKEMCIHQNYSGSANDIAIITLAQPVNFHNCHFTSLSPLPKGNFPNRLRGIHGGMDR</sequence>
<reference evidence="4" key="2">
    <citation type="submission" date="2021-09" db="EMBL/GenBank/DDBJ databases">
        <authorList>
            <person name="Jia N."/>
            <person name="Wang J."/>
            <person name="Shi W."/>
            <person name="Du L."/>
            <person name="Sun Y."/>
            <person name="Zhan W."/>
            <person name="Jiang J."/>
            <person name="Wang Q."/>
            <person name="Zhang B."/>
            <person name="Ji P."/>
            <person name="Sakyi L.B."/>
            <person name="Cui X."/>
            <person name="Yuan T."/>
            <person name="Jiang B."/>
            <person name="Yang W."/>
            <person name="Lam T.T.-Y."/>
            <person name="Chang Q."/>
            <person name="Ding S."/>
            <person name="Wang X."/>
            <person name="Zhu J."/>
            <person name="Ruan X."/>
            <person name="Zhao L."/>
            <person name="Wei J."/>
            <person name="Que T."/>
            <person name="Du C."/>
            <person name="Cheng J."/>
            <person name="Dai P."/>
            <person name="Han X."/>
            <person name="Huang E."/>
            <person name="Gao Y."/>
            <person name="Liu J."/>
            <person name="Shao H."/>
            <person name="Ye R."/>
            <person name="Li L."/>
            <person name="Wei W."/>
            <person name="Wang X."/>
            <person name="Wang C."/>
            <person name="Huo Q."/>
            <person name="Li W."/>
            <person name="Guo W."/>
            <person name="Chen H."/>
            <person name="Chen S."/>
            <person name="Zhou L."/>
            <person name="Zhou L."/>
            <person name="Ni X."/>
            <person name="Tian J."/>
            <person name="Zhou Y."/>
            <person name="Sheng Y."/>
            <person name="Liu T."/>
            <person name="Pan Y."/>
            <person name="Xia L."/>
            <person name="Li J."/>
            <person name="Zhao F."/>
            <person name="Cao W."/>
        </authorList>
    </citation>
    <scope>NUCLEOTIDE SEQUENCE</scope>
    <source>
        <strain evidence="4">Rmic-2018</strain>
        <tissue evidence="4">Larvae</tissue>
    </source>
</reference>
<feature type="domain" description="Peptidase S1" evidence="3">
    <location>
        <begin position="27"/>
        <end position="162"/>
    </location>
</feature>
<dbReference type="PROSITE" id="PS50240">
    <property type="entry name" value="TRYPSIN_DOM"/>
    <property type="match status" value="1"/>
</dbReference>
<dbReference type="PRINTS" id="PR00722">
    <property type="entry name" value="CHYMOTRYPSIN"/>
</dbReference>
<organism evidence="4 5">
    <name type="scientific">Rhipicephalus microplus</name>
    <name type="common">Cattle tick</name>
    <name type="synonym">Boophilus microplus</name>
    <dbReference type="NCBI Taxonomy" id="6941"/>
    <lineage>
        <taxon>Eukaryota</taxon>
        <taxon>Metazoa</taxon>
        <taxon>Ecdysozoa</taxon>
        <taxon>Arthropoda</taxon>
        <taxon>Chelicerata</taxon>
        <taxon>Arachnida</taxon>
        <taxon>Acari</taxon>
        <taxon>Parasitiformes</taxon>
        <taxon>Ixodida</taxon>
        <taxon>Ixodoidea</taxon>
        <taxon>Ixodidae</taxon>
        <taxon>Rhipicephalinae</taxon>
        <taxon>Rhipicephalus</taxon>
        <taxon>Boophilus</taxon>
    </lineage>
</organism>
<comment type="caution">
    <text evidence="4">The sequence shown here is derived from an EMBL/GenBank/DDBJ whole genome shotgun (WGS) entry which is preliminary data.</text>
</comment>
<evidence type="ECO:0000256" key="2">
    <source>
        <dbReference type="ARBA" id="ARBA00024195"/>
    </source>
</evidence>
<dbReference type="Pfam" id="PF00089">
    <property type="entry name" value="Trypsin"/>
    <property type="match status" value="1"/>
</dbReference>
<dbReference type="SUPFAM" id="SSF50494">
    <property type="entry name" value="Trypsin-like serine proteases"/>
    <property type="match status" value="1"/>
</dbReference>
<dbReference type="Gene3D" id="2.40.10.10">
    <property type="entry name" value="Trypsin-like serine proteases"/>
    <property type="match status" value="1"/>
</dbReference>
<dbReference type="InterPro" id="IPR001254">
    <property type="entry name" value="Trypsin_dom"/>
</dbReference>
<dbReference type="PROSITE" id="PS00134">
    <property type="entry name" value="TRYPSIN_HIS"/>
    <property type="match status" value="1"/>
</dbReference>
<dbReference type="SMART" id="SM00020">
    <property type="entry name" value="Tryp_SPc"/>
    <property type="match status" value="1"/>
</dbReference>
<name>A0A9J6EZD2_RHIMP</name>
<evidence type="ECO:0000259" key="3">
    <source>
        <dbReference type="PROSITE" id="PS50240"/>
    </source>
</evidence>
<dbReference type="AlphaFoldDB" id="A0A9J6EZD2"/>
<dbReference type="InterPro" id="IPR043504">
    <property type="entry name" value="Peptidase_S1_PA_chymotrypsin"/>
</dbReference>
<gene>
    <name evidence="4" type="ORF">HPB51_007557</name>
</gene>
<dbReference type="GO" id="GO:0004252">
    <property type="term" value="F:serine-type endopeptidase activity"/>
    <property type="evidence" value="ECO:0007669"/>
    <property type="project" value="InterPro"/>
</dbReference>
<evidence type="ECO:0000313" key="4">
    <source>
        <dbReference type="EMBL" id="KAH8039573.1"/>
    </source>
</evidence>
<dbReference type="InterPro" id="IPR051487">
    <property type="entry name" value="Ser/Thr_Proteases_Immune/Dev"/>
</dbReference>
<evidence type="ECO:0000256" key="1">
    <source>
        <dbReference type="ARBA" id="ARBA00023157"/>
    </source>
</evidence>
<evidence type="ECO:0000313" key="5">
    <source>
        <dbReference type="Proteomes" id="UP000821866"/>
    </source>
</evidence>